<feature type="transmembrane region" description="Helical" evidence="6">
    <location>
        <begin position="154"/>
        <end position="174"/>
    </location>
</feature>
<feature type="transmembrane region" description="Helical" evidence="6">
    <location>
        <begin position="56"/>
        <end position="82"/>
    </location>
</feature>
<feature type="transmembrane region" description="Helical" evidence="6">
    <location>
        <begin position="186"/>
        <end position="204"/>
    </location>
</feature>
<dbReference type="SUPFAM" id="SSF103473">
    <property type="entry name" value="MFS general substrate transporter"/>
    <property type="match status" value="1"/>
</dbReference>
<keyword evidence="4 6" id="KW-1133">Transmembrane helix</keyword>
<dbReference type="InterPro" id="IPR011701">
    <property type="entry name" value="MFS"/>
</dbReference>
<evidence type="ECO:0000256" key="3">
    <source>
        <dbReference type="ARBA" id="ARBA00022692"/>
    </source>
</evidence>
<keyword evidence="3 6" id="KW-0812">Transmembrane</keyword>
<dbReference type="EMBL" id="LFMY01000012">
    <property type="protein sequence ID" value="OKL57400.1"/>
    <property type="molecule type" value="Genomic_DNA"/>
</dbReference>
<feature type="transmembrane region" description="Helical" evidence="6">
    <location>
        <begin position="94"/>
        <end position="111"/>
    </location>
</feature>
<feature type="transmembrane region" description="Helical" evidence="6">
    <location>
        <begin position="286"/>
        <end position="310"/>
    </location>
</feature>
<organism evidence="7 8">
    <name type="scientific">Talaromyces atroroseus</name>
    <dbReference type="NCBI Taxonomy" id="1441469"/>
    <lineage>
        <taxon>Eukaryota</taxon>
        <taxon>Fungi</taxon>
        <taxon>Dikarya</taxon>
        <taxon>Ascomycota</taxon>
        <taxon>Pezizomycotina</taxon>
        <taxon>Eurotiomycetes</taxon>
        <taxon>Eurotiomycetidae</taxon>
        <taxon>Eurotiales</taxon>
        <taxon>Trichocomaceae</taxon>
        <taxon>Talaromyces</taxon>
        <taxon>Talaromyces sect. Trachyspermi</taxon>
    </lineage>
</organism>
<keyword evidence="8" id="KW-1185">Reference proteome</keyword>
<dbReference type="OrthoDB" id="6730379at2759"/>
<comment type="caution">
    <text evidence="7">The sequence shown here is derived from an EMBL/GenBank/DDBJ whole genome shotgun (WGS) entry which is preliminary data.</text>
</comment>
<comment type="subcellular location">
    <subcellularLocation>
        <location evidence="1">Membrane</location>
        <topology evidence="1">Multi-pass membrane protein</topology>
    </subcellularLocation>
</comment>
<evidence type="ECO:0000256" key="5">
    <source>
        <dbReference type="ARBA" id="ARBA00023136"/>
    </source>
</evidence>
<dbReference type="AlphaFoldDB" id="A0A225AAZ9"/>
<dbReference type="Gene3D" id="1.20.1250.20">
    <property type="entry name" value="MFS general substrate transporter like domains"/>
    <property type="match status" value="2"/>
</dbReference>
<evidence type="ECO:0000256" key="2">
    <source>
        <dbReference type="ARBA" id="ARBA00022448"/>
    </source>
</evidence>
<keyword evidence="5 6" id="KW-0472">Membrane</keyword>
<feature type="transmembrane region" description="Helical" evidence="6">
    <location>
        <begin position="123"/>
        <end position="142"/>
    </location>
</feature>
<reference evidence="7 8" key="1">
    <citation type="submission" date="2015-06" db="EMBL/GenBank/DDBJ databases">
        <title>Talaromyces atroroseus IBT 11181 draft genome.</title>
        <authorList>
            <person name="Rasmussen K.B."/>
            <person name="Rasmussen S."/>
            <person name="Petersen B."/>
            <person name="Sicheritz-Ponten T."/>
            <person name="Mortensen U.H."/>
            <person name="Thrane U."/>
        </authorList>
    </citation>
    <scope>NUCLEOTIDE SEQUENCE [LARGE SCALE GENOMIC DNA]</scope>
    <source>
        <strain evidence="7 8">IBT 11181</strain>
    </source>
</reference>
<sequence length="479" mass="52162">MGAIERAMTPQGTVGDEINDKDVKHIDQAALFLASAGDAPVFSPKGEKRLRRKIDFIMLPMLFVTATLGAVDKVALSTAAIYGLEIDNNLHGQQYSWLGSILSLGSLVAMFPSSALLHKLPSAKYLCGCSIGWSVMALLMPACHNWSGLMAIRFFMGCCEAIIVPGISLLIAGWYKKAEQPPRNALVFAAASSIVNGFLSWLVGKIPGDAPLAKWKYLYILVGSISMAWSIFAFIFLPDTPMNAKFLSKEEKVFWVQRLAENKTGVMNKTWKWDQAIEALIDPKTWIIFFFNIAINIPNGGLTTFSGIIIQNLGFSSVNSSLLSMPTGVMSTLAAFVFSTLGAKWSNRRCLVTMCACVVPIVGTAILYAVPRTAVGAQMVGLYLVYTYFGPYVVGISLAQANTAGHTKKNVSFAILYIGYAVGNLIGPQTFRASQAPAYTGGVIAMLNRRSAAKPDDDEPWDSFQDITDWKQADFKYTT</sequence>
<feature type="transmembrane region" description="Helical" evidence="6">
    <location>
        <begin position="376"/>
        <end position="399"/>
    </location>
</feature>
<dbReference type="InterPro" id="IPR036259">
    <property type="entry name" value="MFS_trans_sf"/>
</dbReference>
<feature type="transmembrane region" description="Helical" evidence="6">
    <location>
        <begin position="350"/>
        <end position="370"/>
    </location>
</feature>
<evidence type="ECO:0000256" key="4">
    <source>
        <dbReference type="ARBA" id="ARBA00022989"/>
    </source>
</evidence>
<dbReference type="PANTHER" id="PTHR43791">
    <property type="entry name" value="PERMEASE-RELATED"/>
    <property type="match status" value="1"/>
</dbReference>
<evidence type="ECO:0008006" key="9">
    <source>
        <dbReference type="Google" id="ProtNLM"/>
    </source>
</evidence>
<keyword evidence="2" id="KW-0813">Transport</keyword>
<dbReference type="GO" id="GO:0022857">
    <property type="term" value="F:transmembrane transporter activity"/>
    <property type="evidence" value="ECO:0007669"/>
    <property type="project" value="InterPro"/>
</dbReference>
<gene>
    <name evidence="7" type="ORF">UA08_07324</name>
</gene>
<dbReference type="GeneID" id="31007080"/>
<evidence type="ECO:0000256" key="6">
    <source>
        <dbReference type="SAM" id="Phobius"/>
    </source>
</evidence>
<dbReference type="PANTHER" id="PTHR43791:SF41">
    <property type="entry name" value="MAJOR FACILITATOR SUPERFAMILY (MFS) PROFILE DOMAIN-CONTAINING PROTEIN"/>
    <property type="match status" value="1"/>
</dbReference>
<accession>A0A225AAZ9</accession>
<dbReference type="STRING" id="1441469.A0A225AAZ9"/>
<evidence type="ECO:0000313" key="8">
    <source>
        <dbReference type="Proteomes" id="UP000214365"/>
    </source>
</evidence>
<dbReference type="Proteomes" id="UP000214365">
    <property type="component" value="Unassembled WGS sequence"/>
</dbReference>
<proteinExistence type="predicted"/>
<dbReference type="GO" id="GO:0016020">
    <property type="term" value="C:membrane"/>
    <property type="evidence" value="ECO:0007669"/>
    <property type="project" value="UniProtKB-SubCell"/>
</dbReference>
<feature type="transmembrane region" description="Helical" evidence="6">
    <location>
        <begin position="322"/>
        <end position="343"/>
    </location>
</feature>
<evidence type="ECO:0000313" key="7">
    <source>
        <dbReference type="EMBL" id="OKL57400.1"/>
    </source>
</evidence>
<name>A0A225AAZ9_TALAT</name>
<dbReference type="RefSeq" id="XP_020117521.1">
    <property type="nucleotide sequence ID" value="XM_020262326.1"/>
</dbReference>
<feature type="transmembrane region" description="Helical" evidence="6">
    <location>
        <begin position="216"/>
        <end position="237"/>
    </location>
</feature>
<evidence type="ECO:0000256" key="1">
    <source>
        <dbReference type="ARBA" id="ARBA00004141"/>
    </source>
</evidence>
<dbReference type="Pfam" id="PF07690">
    <property type="entry name" value="MFS_1"/>
    <property type="match status" value="1"/>
</dbReference>
<protein>
    <recommendedName>
        <fullName evidence="9">Major facilitator superfamily (MFS) profile domain-containing protein</fullName>
    </recommendedName>
</protein>